<gene>
    <name evidence="16" type="primary">LOC109464693</name>
</gene>
<dbReference type="PANTHER" id="PTHR24099:SF16">
    <property type="entry name" value="E3 UBIQUITIN-PROTEIN LIGASE MIDLINE-1-LIKE ISOFORM X1"/>
    <property type="match status" value="1"/>
</dbReference>
<dbReference type="CDD" id="cd19801">
    <property type="entry name" value="Bbox1_MID"/>
    <property type="match status" value="1"/>
</dbReference>
<dbReference type="InterPro" id="IPR003961">
    <property type="entry name" value="FN3_dom"/>
</dbReference>
<dbReference type="PROSITE" id="PS50089">
    <property type="entry name" value="ZF_RING_2"/>
    <property type="match status" value="1"/>
</dbReference>
<dbReference type="SUPFAM" id="SSF49899">
    <property type="entry name" value="Concanavalin A-like lectins/glucanases"/>
    <property type="match status" value="1"/>
</dbReference>
<dbReference type="GeneID" id="109464693"/>
<evidence type="ECO:0000256" key="3">
    <source>
        <dbReference type="ARBA" id="ARBA00022723"/>
    </source>
</evidence>
<dbReference type="Gene3D" id="2.60.40.10">
    <property type="entry name" value="Immunoglobulins"/>
    <property type="match status" value="1"/>
</dbReference>
<dbReference type="SMART" id="SM00184">
    <property type="entry name" value="RING"/>
    <property type="match status" value="1"/>
</dbReference>
<protein>
    <submittedName>
        <fullName evidence="16">E3 ubiquitin-protein ligase Midline-1-like</fullName>
    </submittedName>
</protein>
<dbReference type="Pfam" id="PF00622">
    <property type="entry name" value="SPRY"/>
    <property type="match status" value="1"/>
</dbReference>
<dbReference type="SUPFAM" id="SSF57850">
    <property type="entry name" value="RING/U-box"/>
    <property type="match status" value="1"/>
</dbReference>
<evidence type="ECO:0000256" key="7">
    <source>
        <dbReference type="ARBA" id="ARBA00023054"/>
    </source>
</evidence>
<dbReference type="AlphaFoldDB" id="A0A6P4Y4I2"/>
<dbReference type="InterPro" id="IPR050617">
    <property type="entry name" value="E3_ligase_FN3/SPRY"/>
</dbReference>
<keyword evidence="15" id="KW-1185">Reference proteome</keyword>
<dbReference type="OrthoDB" id="9049620at2759"/>
<dbReference type="PROSITE" id="PS50119">
    <property type="entry name" value="ZF_BBOX"/>
    <property type="match status" value="1"/>
</dbReference>
<evidence type="ECO:0000259" key="12">
    <source>
        <dbReference type="PROSITE" id="PS50188"/>
    </source>
</evidence>
<dbReference type="InterPro" id="IPR017907">
    <property type="entry name" value="Znf_RING_CS"/>
</dbReference>
<dbReference type="RefSeq" id="XP_019617299.1">
    <property type="nucleotide sequence ID" value="XM_019761740.1"/>
</dbReference>
<dbReference type="InterPro" id="IPR003879">
    <property type="entry name" value="Butyrophylin_SPRY"/>
</dbReference>
<keyword evidence="4" id="KW-0677">Repeat</keyword>
<dbReference type="InterPro" id="IPR001870">
    <property type="entry name" value="B30.2/SPRY"/>
</dbReference>
<comment type="subcellular location">
    <subcellularLocation>
        <location evidence="1">Cytoplasm</location>
        <location evidence="1">Cytoskeleton</location>
    </subcellularLocation>
</comment>
<dbReference type="InterPro" id="IPR013320">
    <property type="entry name" value="ConA-like_dom_sf"/>
</dbReference>
<organism evidence="15 16">
    <name type="scientific">Branchiostoma belcheri</name>
    <name type="common">Amphioxus</name>
    <dbReference type="NCBI Taxonomy" id="7741"/>
    <lineage>
        <taxon>Eukaryota</taxon>
        <taxon>Metazoa</taxon>
        <taxon>Chordata</taxon>
        <taxon>Cephalochordata</taxon>
        <taxon>Leptocardii</taxon>
        <taxon>Amphioxiformes</taxon>
        <taxon>Branchiostomatidae</taxon>
        <taxon>Branchiostoma</taxon>
    </lineage>
</organism>
<dbReference type="PRINTS" id="PR01407">
    <property type="entry name" value="BUTYPHLNCDUF"/>
</dbReference>
<dbReference type="SMART" id="SM00336">
    <property type="entry name" value="BBOX"/>
    <property type="match status" value="2"/>
</dbReference>
<evidence type="ECO:0000313" key="16">
    <source>
        <dbReference type="RefSeq" id="XP_019617299.1"/>
    </source>
</evidence>
<feature type="domain" description="B30.2/SPRY" evidence="12">
    <location>
        <begin position="455"/>
        <end position="649"/>
    </location>
</feature>
<feature type="domain" description="RING-type" evidence="10">
    <location>
        <begin position="10"/>
        <end position="73"/>
    </location>
</feature>
<dbReference type="InterPro" id="IPR027370">
    <property type="entry name" value="Znf-RING_euk"/>
</dbReference>
<dbReference type="GO" id="GO:0008270">
    <property type="term" value="F:zinc ion binding"/>
    <property type="evidence" value="ECO:0007669"/>
    <property type="project" value="UniProtKB-KW"/>
</dbReference>
<name>A0A6P4Y4I2_BRABE</name>
<dbReference type="Proteomes" id="UP000515135">
    <property type="component" value="Unplaced"/>
</dbReference>
<dbReference type="CDD" id="cd19758">
    <property type="entry name" value="Bbox2_MID"/>
    <property type="match status" value="1"/>
</dbReference>
<dbReference type="InterPro" id="IPR036116">
    <property type="entry name" value="FN3_sf"/>
</dbReference>
<reference evidence="16" key="1">
    <citation type="submission" date="2025-08" db="UniProtKB">
        <authorList>
            <consortium name="RefSeq"/>
        </authorList>
    </citation>
    <scope>IDENTIFICATION</scope>
    <source>
        <tissue evidence="16">Gonad</tissue>
    </source>
</reference>
<dbReference type="InterPro" id="IPR017903">
    <property type="entry name" value="COS_domain"/>
</dbReference>
<dbReference type="PROSITE" id="PS50853">
    <property type="entry name" value="FN3"/>
    <property type="match status" value="1"/>
</dbReference>
<dbReference type="InterPro" id="IPR003877">
    <property type="entry name" value="SPRY_dom"/>
</dbReference>
<dbReference type="SMART" id="SM00449">
    <property type="entry name" value="SPRY"/>
    <property type="match status" value="1"/>
</dbReference>
<dbReference type="PROSITE" id="PS00518">
    <property type="entry name" value="ZF_RING_1"/>
    <property type="match status" value="1"/>
</dbReference>
<dbReference type="PANTHER" id="PTHR24099">
    <property type="entry name" value="E3 UBIQUITIN-PROTEIN LIGASE TRIM36-RELATED"/>
    <property type="match status" value="1"/>
</dbReference>
<evidence type="ECO:0000259" key="14">
    <source>
        <dbReference type="PROSITE" id="PS51262"/>
    </source>
</evidence>
<feature type="domain" description="Fibronectin type-III" evidence="13">
    <location>
        <begin position="375"/>
        <end position="473"/>
    </location>
</feature>
<evidence type="ECO:0000256" key="6">
    <source>
        <dbReference type="ARBA" id="ARBA00022833"/>
    </source>
</evidence>
<dbReference type="Gene3D" id="2.60.120.920">
    <property type="match status" value="1"/>
</dbReference>
<evidence type="ECO:0000256" key="8">
    <source>
        <dbReference type="ARBA" id="ARBA00023212"/>
    </source>
</evidence>
<evidence type="ECO:0000256" key="5">
    <source>
        <dbReference type="ARBA" id="ARBA00022771"/>
    </source>
</evidence>
<evidence type="ECO:0000256" key="2">
    <source>
        <dbReference type="ARBA" id="ARBA00022490"/>
    </source>
</evidence>
<dbReference type="Gene3D" id="4.10.830.40">
    <property type="match status" value="1"/>
</dbReference>
<accession>A0A6P4Y4I2</accession>
<evidence type="ECO:0000259" key="10">
    <source>
        <dbReference type="PROSITE" id="PS50089"/>
    </source>
</evidence>
<dbReference type="Gene3D" id="3.30.160.60">
    <property type="entry name" value="Classic Zinc Finger"/>
    <property type="match status" value="1"/>
</dbReference>
<dbReference type="InterPro" id="IPR000315">
    <property type="entry name" value="Znf_B-box"/>
</dbReference>
<keyword evidence="3" id="KW-0479">Metal-binding</keyword>
<keyword evidence="5 9" id="KW-0863">Zinc-finger</keyword>
<evidence type="ECO:0000259" key="11">
    <source>
        <dbReference type="PROSITE" id="PS50119"/>
    </source>
</evidence>
<evidence type="ECO:0000256" key="1">
    <source>
        <dbReference type="ARBA" id="ARBA00004245"/>
    </source>
</evidence>
<dbReference type="Gene3D" id="3.30.40.10">
    <property type="entry name" value="Zinc/RING finger domain, C3HC4 (zinc finger)"/>
    <property type="match status" value="1"/>
</dbReference>
<dbReference type="CDD" id="cd00063">
    <property type="entry name" value="FN3"/>
    <property type="match status" value="1"/>
</dbReference>
<evidence type="ECO:0000313" key="15">
    <source>
        <dbReference type="Proteomes" id="UP000515135"/>
    </source>
</evidence>
<dbReference type="PROSITE" id="PS51262">
    <property type="entry name" value="COS"/>
    <property type="match status" value="1"/>
</dbReference>
<feature type="domain" description="B box-type" evidence="11">
    <location>
        <begin position="166"/>
        <end position="208"/>
    </location>
</feature>
<dbReference type="Pfam" id="PF13445">
    <property type="entry name" value="zf-RING_UBOX"/>
    <property type="match status" value="1"/>
</dbReference>
<dbReference type="InterPro" id="IPR006574">
    <property type="entry name" value="PRY"/>
</dbReference>
<feature type="domain" description="COS" evidence="14">
    <location>
        <begin position="316"/>
        <end position="373"/>
    </location>
</feature>
<keyword evidence="2" id="KW-0963">Cytoplasm</keyword>
<evidence type="ECO:0000259" key="13">
    <source>
        <dbReference type="PROSITE" id="PS50853"/>
    </source>
</evidence>
<dbReference type="SUPFAM" id="SSF49265">
    <property type="entry name" value="Fibronectin type III"/>
    <property type="match status" value="1"/>
</dbReference>
<evidence type="ECO:0000256" key="4">
    <source>
        <dbReference type="ARBA" id="ARBA00022737"/>
    </source>
</evidence>
<dbReference type="GO" id="GO:0005856">
    <property type="term" value="C:cytoskeleton"/>
    <property type="evidence" value="ECO:0007669"/>
    <property type="project" value="UniProtKB-SubCell"/>
</dbReference>
<keyword evidence="6" id="KW-0862">Zinc</keyword>
<dbReference type="Pfam" id="PF13765">
    <property type="entry name" value="PRY"/>
    <property type="match status" value="1"/>
</dbReference>
<evidence type="ECO:0000256" key="9">
    <source>
        <dbReference type="PROSITE-ProRule" id="PRU00024"/>
    </source>
</evidence>
<dbReference type="InterPro" id="IPR013083">
    <property type="entry name" value="Znf_RING/FYVE/PHD"/>
</dbReference>
<keyword evidence="8" id="KW-0206">Cytoskeleton</keyword>
<dbReference type="Pfam" id="PF00643">
    <property type="entry name" value="zf-B_box"/>
    <property type="match status" value="1"/>
</dbReference>
<dbReference type="SMART" id="SM00589">
    <property type="entry name" value="PRY"/>
    <property type="match status" value="1"/>
</dbReference>
<dbReference type="KEGG" id="bbel:109464693"/>
<sequence>MEGLESELTCPVCLELFSCPLLLPCLHSLCFRCADDILLQTLKAKPVVEESAEASPSTDREDTTTGFPCPICRERVPIDDRGLDGLRRNMMLANIVERYQHLSMTEGASFTKVPCQLCEDAPMEACMTCVTCRASYCEQCLSTLHPMRGPLASHELVEPTTKLDQPRVLTCPDHRNERLNMFCLTDQTPVCSLCKLVGKHKEHDMEDLGQVFEKNFAVLLQSSDRLKEKLTSLRDGLKRMETFREGMSQRAAELKSKVRDECKKLVEIIQQRETDMERGVDKAKETEEEAVEAFLERTRDNERKVGALVTYVTEVLKERDAAAFLQTWKTLHTHVQKALQLPELKDDTVWQHLEHLSVDFSCTAHTLHLLDFGRAPKAPDILLDRCWTSMCAATLQWTGEDADVMFDVRYAKSQEPSSREVQEEAWVVLENVHGFSCTVRGLDSDSSYRFVVTAKNGVTKTSSHELELTTKPFVFALDPNTAHRQLRLSENNSCATYEPGSDALLPDLPSRFVDQKFSVLGDTGVTSGRHYWQAVVDDNWCTIGVAHRWTPRDQHVGSTLQSWALCICNRDDIGVVLHGPTGASFTLGCVFRTIGVLLDHDAGTVTLSDAETGRLIHVFKDCLFTEPVYPAFSVSGSLTVISGVPNPWS</sequence>
<dbReference type="InterPro" id="IPR013783">
    <property type="entry name" value="Ig-like_fold"/>
</dbReference>
<dbReference type="PROSITE" id="PS50188">
    <property type="entry name" value="B302_SPRY"/>
    <property type="match status" value="1"/>
</dbReference>
<keyword evidence="7" id="KW-0175">Coiled coil</keyword>
<dbReference type="InterPro" id="IPR001841">
    <property type="entry name" value="Znf_RING"/>
</dbReference>
<proteinExistence type="predicted"/>
<dbReference type="InterPro" id="IPR043136">
    <property type="entry name" value="B30.2/SPRY_sf"/>
</dbReference>
<dbReference type="SUPFAM" id="SSF57845">
    <property type="entry name" value="B-box zinc-binding domain"/>
    <property type="match status" value="1"/>
</dbReference>